<evidence type="ECO:0000313" key="1">
    <source>
        <dbReference type="Proteomes" id="UP000095283"/>
    </source>
</evidence>
<proteinExistence type="predicted"/>
<dbReference type="Proteomes" id="UP000095283">
    <property type="component" value="Unplaced"/>
</dbReference>
<dbReference type="AlphaFoldDB" id="A0A1I7W7W5"/>
<reference evidence="2" key="1">
    <citation type="submission" date="2016-11" db="UniProtKB">
        <authorList>
            <consortium name="WormBaseParasite"/>
        </authorList>
    </citation>
    <scope>IDENTIFICATION</scope>
</reference>
<dbReference type="WBParaSite" id="Hba_00731">
    <property type="protein sequence ID" value="Hba_00731"/>
    <property type="gene ID" value="Hba_00731"/>
</dbReference>
<sequence length="58" mass="6616">MTSAYGTFIHLEMTSSIFHSSYLYFCLDSPEDFAVQSVRSSLAKVRPPEEIRDKLADQ</sequence>
<name>A0A1I7W7W5_HETBA</name>
<organism evidence="1 2">
    <name type="scientific">Heterorhabditis bacteriophora</name>
    <name type="common">Entomopathogenic nematode worm</name>
    <dbReference type="NCBI Taxonomy" id="37862"/>
    <lineage>
        <taxon>Eukaryota</taxon>
        <taxon>Metazoa</taxon>
        <taxon>Ecdysozoa</taxon>
        <taxon>Nematoda</taxon>
        <taxon>Chromadorea</taxon>
        <taxon>Rhabditida</taxon>
        <taxon>Rhabditina</taxon>
        <taxon>Rhabditomorpha</taxon>
        <taxon>Strongyloidea</taxon>
        <taxon>Heterorhabditidae</taxon>
        <taxon>Heterorhabditis</taxon>
    </lineage>
</organism>
<protein>
    <submittedName>
        <fullName evidence="2">Uncharacterized protein</fullName>
    </submittedName>
</protein>
<keyword evidence="1" id="KW-1185">Reference proteome</keyword>
<accession>A0A1I7W7W5</accession>
<evidence type="ECO:0000313" key="2">
    <source>
        <dbReference type="WBParaSite" id="Hba_00731"/>
    </source>
</evidence>